<comment type="caution">
    <text evidence="1">The sequence shown here is derived from an EMBL/GenBank/DDBJ whole genome shotgun (WGS) entry which is preliminary data.</text>
</comment>
<evidence type="ECO:0008006" key="3">
    <source>
        <dbReference type="Google" id="ProtNLM"/>
    </source>
</evidence>
<reference evidence="2" key="1">
    <citation type="submission" date="2023-07" db="EMBL/GenBank/DDBJ databases">
        <title>30 novel species of actinomycetes from the DSMZ collection.</title>
        <authorList>
            <person name="Nouioui I."/>
        </authorList>
    </citation>
    <scope>NUCLEOTIDE SEQUENCE [LARGE SCALE GENOMIC DNA]</scope>
    <source>
        <strain evidence="2">DSM 41640</strain>
    </source>
</reference>
<gene>
    <name evidence="1" type="ORF">RNB18_34735</name>
</gene>
<dbReference type="EMBL" id="JAVREZ010000015">
    <property type="protein sequence ID" value="MDT0485277.1"/>
    <property type="molecule type" value="Genomic_DNA"/>
</dbReference>
<dbReference type="Proteomes" id="UP001183824">
    <property type="component" value="Unassembled WGS sequence"/>
</dbReference>
<organism evidence="1 2">
    <name type="scientific">Streptomyces doebereineriae</name>
    <dbReference type="NCBI Taxonomy" id="3075528"/>
    <lineage>
        <taxon>Bacteria</taxon>
        <taxon>Bacillati</taxon>
        <taxon>Actinomycetota</taxon>
        <taxon>Actinomycetes</taxon>
        <taxon>Kitasatosporales</taxon>
        <taxon>Streptomycetaceae</taxon>
        <taxon>Streptomyces</taxon>
    </lineage>
</organism>
<evidence type="ECO:0000313" key="1">
    <source>
        <dbReference type="EMBL" id="MDT0485277.1"/>
    </source>
</evidence>
<accession>A0ABU2VK50</accession>
<evidence type="ECO:0000313" key="2">
    <source>
        <dbReference type="Proteomes" id="UP001183824"/>
    </source>
</evidence>
<dbReference type="RefSeq" id="WP_311718064.1">
    <property type="nucleotide sequence ID" value="NZ_JAVREZ010000015.1"/>
</dbReference>
<sequence>MSLTVAEQDQVHRAAEAAGKDVDDFMRGAVLAAANDPLAAREDRIQHDHAG</sequence>
<protein>
    <recommendedName>
        <fullName evidence="3">DUF1778 domain-containing protein</fullName>
    </recommendedName>
</protein>
<dbReference type="Gene3D" id="1.20.5.780">
    <property type="entry name" value="Single helix bin"/>
    <property type="match status" value="1"/>
</dbReference>
<keyword evidence="2" id="KW-1185">Reference proteome</keyword>
<name>A0ABU2VK50_9ACTN</name>
<proteinExistence type="predicted"/>